<protein>
    <recommendedName>
        <fullName evidence="3">DUF1127 domain-containing protein</fullName>
    </recommendedName>
</protein>
<reference evidence="1 2" key="1">
    <citation type="submission" date="2022-06" db="EMBL/GenBank/DDBJ databases">
        <title>Mesorhizobium sp. strain RP14 Genome sequencing and assembly.</title>
        <authorList>
            <person name="Kim I."/>
        </authorList>
    </citation>
    <scope>NUCLEOTIDE SEQUENCE [LARGE SCALE GENOMIC DNA]</scope>
    <source>
        <strain evidence="2">RP14(2022)</strain>
    </source>
</reference>
<organism evidence="1 2">
    <name type="scientific">Mesorhizobium liriopis</name>
    <dbReference type="NCBI Taxonomy" id="2953882"/>
    <lineage>
        <taxon>Bacteria</taxon>
        <taxon>Pseudomonadati</taxon>
        <taxon>Pseudomonadota</taxon>
        <taxon>Alphaproteobacteria</taxon>
        <taxon>Hyphomicrobiales</taxon>
        <taxon>Phyllobacteriaceae</taxon>
        <taxon>Mesorhizobium</taxon>
    </lineage>
</organism>
<keyword evidence="2" id="KW-1185">Reference proteome</keyword>
<sequence length="68" mass="7877">MNSPAELLLTKHARSRISGQQWLLWLAAFRSSLSRLRRKPDPRLLSDYLQRDIGLIDAADPFSPRRCD</sequence>
<comment type="caution">
    <text evidence="1">The sequence shown here is derived from an EMBL/GenBank/DDBJ whole genome shotgun (WGS) entry which is preliminary data.</text>
</comment>
<dbReference type="RefSeq" id="WP_252818989.1">
    <property type="nucleotide sequence ID" value="NZ_JAMXQS010000005.1"/>
</dbReference>
<dbReference type="EMBL" id="JAMXQS010000005">
    <property type="protein sequence ID" value="MCO6050401.1"/>
    <property type="molecule type" value="Genomic_DNA"/>
</dbReference>
<proteinExistence type="predicted"/>
<gene>
    <name evidence="1" type="ORF">NGM99_11470</name>
</gene>
<evidence type="ECO:0000313" key="2">
    <source>
        <dbReference type="Proteomes" id="UP001205906"/>
    </source>
</evidence>
<name>A0ABT1C8C5_9HYPH</name>
<dbReference type="Proteomes" id="UP001205906">
    <property type="component" value="Unassembled WGS sequence"/>
</dbReference>
<evidence type="ECO:0008006" key="3">
    <source>
        <dbReference type="Google" id="ProtNLM"/>
    </source>
</evidence>
<accession>A0ABT1C8C5</accession>
<evidence type="ECO:0000313" key="1">
    <source>
        <dbReference type="EMBL" id="MCO6050401.1"/>
    </source>
</evidence>